<proteinExistence type="predicted"/>
<accession>A0A381QW78</accession>
<organism evidence="2">
    <name type="scientific">marine metagenome</name>
    <dbReference type="NCBI Taxonomy" id="408172"/>
    <lineage>
        <taxon>unclassified sequences</taxon>
        <taxon>metagenomes</taxon>
        <taxon>ecological metagenomes</taxon>
    </lineage>
</organism>
<feature type="coiled-coil region" evidence="1">
    <location>
        <begin position="197"/>
        <end position="266"/>
    </location>
</feature>
<protein>
    <submittedName>
        <fullName evidence="2">Uncharacterized protein</fullName>
    </submittedName>
</protein>
<dbReference type="AlphaFoldDB" id="A0A381QW78"/>
<reference evidence="2" key="1">
    <citation type="submission" date="2018-05" db="EMBL/GenBank/DDBJ databases">
        <authorList>
            <person name="Lanie J.A."/>
            <person name="Ng W.-L."/>
            <person name="Kazmierczak K.M."/>
            <person name="Andrzejewski T.M."/>
            <person name="Davidsen T.M."/>
            <person name="Wayne K.J."/>
            <person name="Tettelin H."/>
            <person name="Glass J.I."/>
            <person name="Rusch D."/>
            <person name="Podicherti R."/>
            <person name="Tsui H.-C.T."/>
            <person name="Winkler M.E."/>
        </authorList>
    </citation>
    <scope>NUCLEOTIDE SEQUENCE</scope>
</reference>
<sequence length="349" mass="39291">MIKRNRLLGASIALLLTSFNTAAQESRFEELQRSIGMFSGILEEVLKLDQRPGLFGLSLAGIENNYLLGQGVIFEIRTPLANRRNRINLASLNSAMQSLQFRPNPFEAVGTEPFRADTDLPSPSILALDEANGYYREMMERIASVDYSLSVNTAIKQASDSLRSLRSLDSIEKNDYEEIRNEIGALGVSVQSNFDQLQEIEQEIRIANTNVKAVDKSNPEQGLGNALALRLDAVSATFELLREQALEKARELKERSEAAEREYVQRWERDKIDFESNLYAAMCNYGSILRELPENENISIILIGLGEESEESTRRVNKVHIISKTSVLQCQSGEIDRLTLQQSSVQYSY</sequence>
<evidence type="ECO:0000313" key="2">
    <source>
        <dbReference type="EMBL" id="SUZ81803.1"/>
    </source>
</evidence>
<keyword evidence="1" id="KW-0175">Coiled coil</keyword>
<name>A0A381QW78_9ZZZZ</name>
<dbReference type="EMBL" id="UINC01001482">
    <property type="protein sequence ID" value="SUZ81803.1"/>
    <property type="molecule type" value="Genomic_DNA"/>
</dbReference>
<gene>
    <name evidence="2" type="ORF">METZ01_LOCUS34657</name>
</gene>
<evidence type="ECO:0000256" key="1">
    <source>
        <dbReference type="SAM" id="Coils"/>
    </source>
</evidence>